<dbReference type="Pfam" id="PF00078">
    <property type="entry name" value="RVT_1"/>
    <property type="match status" value="1"/>
</dbReference>
<dbReference type="PROSITE" id="PS00304">
    <property type="entry name" value="SASP_1"/>
    <property type="match status" value="1"/>
</dbReference>
<dbReference type="PANTHER" id="PTHR46890">
    <property type="entry name" value="NON-LTR RETROLELEMENT REVERSE TRANSCRIPTASE-LIKE PROTEIN-RELATED"/>
    <property type="match status" value="1"/>
</dbReference>
<reference evidence="2" key="1">
    <citation type="submission" date="2020-06" db="EMBL/GenBank/DDBJ databases">
        <authorList>
            <person name="Li T."/>
            <person name="Hu X."/>
            <person name="Zhang T."/>
            <person name="Song X."/>
            <person name="Zhang H."/>
            <person name="Dai N."/>
            <person name="Sheng W."/>
            <person name="Hou X."/>
            <person name="Wei L."/>
        </authorList>
    </citation>
    <scope>NUCLEOTIDE SEQUENCE</scope>
    <source>
        <strain evidence="2">KEN1</strain>
        <tissue evidence="2">Leaf</tissue>
    </source>
</reference>
<evidence type="ECO:0000313" key="2">
    <source>
        <dbReference type="EMBL" id="KAL0457897.1"/>
    </source>
</evidence>
<dbReference type="InterPro" id="IPR043502">
    <property type="entry name" value="DNA/RNA_pol_sf"/>
</dbReference>
<dbReference type="CDD" id="cd01650">
    <property type="entry name" value="RT_nLTR_like"/>
    <property type="match status" value="1"/>
</dbReference>
<dbReference type="InterPro" id="IPR000477">
    <property type="entry name" value="RT_dom"/>
</dbReference>
<organism evidence="2">
    <name type="scientific">Sesamum latifolium</name>
    <dbReference type="NCBI Taxonomy" id="2727402"/>
    <lineage>
        <taxon>Eukaryota</taxon>
        <taxon>Viridiplantae</taxon>
        <taxon>Streptophyta</taxon>
        <taxon>Embryophyta</taxon>
        <taxon>Tracheophyta</taxon>
        <taxon>Spermatophyta</taxon>
        <taxon>Magnoliopsida</taxon>
        <taxon>eudicotyledons</taxon>
        <taxon>Gunneridae</taxon>
        <taxon>Pentapetalae</taxon>
        <taxon>asterids</taxon>
        <taxon>lamiids</taxon>
        <taxon>Lamiales</taxon>
        <taxon>Pedaliaceae</taxon>
        <taxon>Sesamum</taxon>
    </lineage>
</organism>
<dbReference type="EMBL" id="JACGWN010000002">
    <property type="protein sequence ID" value="KAL0457897.1"/>
    <property type="molecule type" value="Genomic_DNA"/>
</dbReference>
<dbReference type="PROSITE" id="PS50878">
    <property type="entry name" value="RT_POL"/>
    <property type="match status" value="1"/>
</dbReference>
<feature type="domain" description="Reverse transcriptase" evidence="1">
    <location>
        <begin position="96"/>
        <end position="366"/>
    </location>
</feature>
<reference evidence="2" key="2">
    <citation type="journal article" date="2024" name="Plant">
        <title>Genomic evolution and insights into agronomic trait innovations of Sesamum species.</title>
        <authorList>
            <person name="Miao H."/>
            <person name="Wang L."/>
            <person name="Qu L."/>
            <person name="Liu H."/>
            <person name="Sun Y."/>
            <person name="Le M."/>
            <person name="Wang Q."/>
            <person name="Wei S."/>
            <person name="Zheng Y."/>
            <person name="Lin W."/>
            <person name="Duan Y."/>
            <person name="Cao H."/>
            <person name="Xiong S."/>
            <person name="Wang X."/>
            <person name="Wei L."/>
            <person name="Li C."/>
            <person name="Ma Q."/>
            <person name="Ju M."/>
            <person name="Zhao R."/>
            <person name="Li G."/>
            <person name="Mu C."/>
            <person name="Tian Q."/>
            <person name="Mei H."/>
            <person name="Zhang T."/>
            <person name="Gao T."/>
            <person name="Zhang H."/>
        </authorList>
    </citation>
    <scope>NUCLEOTIDE SEQUENCE</scope>
    <source>
        <strain evidence="2">KEN1</strain>
    </source>
</reference>
<sequence length="391" mass="44586">MIKRIKNPNGFWLEEKQDIQDHIESFFHDIFSSSNPSESDLEECTAGLRSRLDTNMIQELLKPYREDEITNALFHMAPYKSPGPDVKHDIVQCALDILHGHSLFPKFNHTHIVLIPKCKNPELLSQFWPISLCNVIYKIASKVIANRLKPILKQLISPNQSAFVPGRLITDNVLLAFEINHFIKNKRKGKISCMALKLDISKAYDKIEWIFLRKVLEKLGFPQSFTDLIMHCVSSVTYSFMLSGKQFGFLTPQRGLRQGDPLSPYLYLICTEALSSLLYRAEEHEELRGVVVCRTAPKISHLLFADDTLISCSTTRNSMRCVLRILETYEKAAGQKVNVQKSSVAFSPNTPDSLKQEIATEMGVNLETKHEKYLGLPSVIDKKKKEVFCIN</sequence>
<dbReference type="InterPro" id="IPR018126">
    <property type="entry name" value="SASP_alpha/beta-type_CS"/>
</dbReference>
<evidence type="ECO:0000259" key="1">
    <source>
        <dbReference type="PROSITE" id="PS50878"/>
    </source>
</evidence>
<comment type="caution">
    <text evidence="2">The sequence shown here is derived from an EMBL/GenBank/DDBJ whole genome shotgun (WGS) entry which is preliminary data.</text>
</comment>
<gene>
    <name evidence="2" type="ORF">Slati_0416900</name>
</gene>
<dbReference type="AlphaFoldDB" id="A0AAW2XV91"/>
<dbReference type="InterPro" id="IPR052343">
    <property type="entry name" value="Retrotransposon-Effector_Assoc"/>
</dbReference>
<dbReference type="PANTHER" id="PTHR46890:SF48">
    <property type="entry name" value="RNA-DIRECTED DNA POLYMERASE"/>
    <property type="match status" value="1"/>
</dbReference>
<dbReference type="GO" id="GO:0006265">
    <property type="term" value="P:DNA topological change"/>
    <property type="evidence" value="ECO:0007669"/>
    <property type="project" value="InterPro"/>
</dbReference>
<accession>A0AAW2XV91</accession>
<dbReference type="GO" id="GO:0003690">
    <property type="term" value="F:double-stranded DNA binding"/>
    <property type="evidence" value="ECO:0007669"/>
    <property type="project" value="InterPro"/>
</dbReference>
<protein>
    <submittedName>
        <fullName evidence="2">Mitochondrial protein</fullName>
    </submittedName>
</protein>
<dbReference type="SUPFAM" id="SSF56672">
    <property type="entry name" value="DNA/RNA polymerases"/>
    <property type="match status" value="1"/>
</dbReference>
<proteinExistence type="predicted"/>
<name>A0AAW2XV91_9LAMI</name>